<evidence type="ECO:0000256" key="8">
    <source>
        <dbReference type="HAMAP-Rule" id="MF_00242"/>
    </source>
</evidence>
<dbReference type="GO" id="GO:0016990">
    <property type="term" value="F:arginine deiminase activity"/>
    <property type="evidence" value="ECO:0007669"/>
    <property type="project" value="UniProtKB-UniRule"/>
</dbReference>
<comment type="similarity">
    <text evidence="3 8">Belongs to the arginine deiminase family.</text>
</comment>
<sequence>MTGTATSTPASLSPAAAYGVHSEVGVLRKVLVCAPGLAHQRLTPTNCDDLLFDDVLWVQNARRDHFDFMAKMRERGVDVLELHNVLAETLAIPEARTWLLDRKIVANEVGLGLVEDTRAYLESLEPRTLAEFMIGGLATTDLPAEFRPGYLALARESTGVREYLMPPLPNTLYTRDTTCWIYGGVTLNPLYWPARHDETLLMKAVYSFHPDFSGARVWWGDPELEWGLSTLEGGDVMPIGRGAVVVGMSERTSRQAITQFAAALFAEGAAERVIVAGMPKLRAAMHLDTVFTLADRDVATAFADIVDGIHTFSLRPGDADPVEVTEEKVPFTAVVADALGLPALRVLPTGGDVYANERQQWDSGNNLVAVAPGVVFAYDRNTTTNALLRKAGVEVITIVGAELGRGRGGGHCMTCPIVRDPVDL</sequence>
<comment type="subcellular location">
    <subcellularLocation>
        <location evidence="1 8">Cytoplasm</location>
    </subcellularLocation>
</comment>
<organism evidence="10 11">
    <name type="scientific">Trujillonella endophytica</name>
    <dbReference type="NCBI Taxonomy" id="673521"/>
    <lineage>
        <taxon>Bacteria</taxon>
        <taxon>Bacillati</taxon>
        <taxon>Actinomycetota</taxon>
        <taxon>Actinomycetes</taxon>
        <taxon>Geodermatophilales</taxon>
        <taxon>Geodermatophilaceae</taxon>
        <taxon>Trujillonella</taxon>
    </lineage>
</organism>
<comment type="catalytic activity">
    <reaction evidence="7 8">
        <text>L-arginine + H2O = L-citrulline + NH4(+)</text>
        <dbReference type="Rhea" id="RHEA:19597"/>
        <dbReference type="ChEBI" id="CHEBI:15377"/>
        <dbReference type="ChEBI" id="CHEBI:28938"/>
        <dbReference type="ChEBI" id="CHEBI:32682"/>
        <dbReference type="ChEBI" id="CHEBI:57743"/>
        <dbReference type="EC" id="3.5.3.6"/>
    </reaction>
</comment>
<dbReference type="NCBIfam" id="NF002381">
    <property type="entry name" value="PRK01388.1"/>
    <property type="match status" value="1"/>
</dbReference>
<keyword evidence="11" id="KW-1185">Reference proteome</keyword>
<reference evidence="11" key="1">
    <citation type="submission" date="2016-10" db="EMBL/GenBank/DDBJ databases">
        <authorList>
            <person name="Varghese N."/>
            <person name="Submissions S."/>
        </authorList>
    </citation>
    <scope>NUCLEOTIDE SEQUENCE [LARGE SCALE GENOMIC DNA]</scope>
    <source>
        <strain evidence="11">DSM 45413</strain>
    </source>
</reference>
<name>A0A1H8R7K1_9ACTN</name>
<evidence type="ECO:0000256" key="3">
    <source>
        <dbReference type="ARBA" id="ARBA00010206"/>
    </source>
</evidence>
<evidence type="ECO:0000256" key="9">
    <source>
        <dbReference type="PIRSR" id="PIRSR006356-1"/>
    </source>
</evidence>
<keyword evidence="4 8" id="KW-0963">Cytoplasm</keyword>
<evidence type="ECO:0000313" key="11">
    <source>
        <dbReference type="Proteomes" id="UP000198960"/>
    </source>
</evidence>
<keyword evidence="5 8" id="KW-0056">Arginine metabolism</keyword>
<dbReference type="EC" id="3.5.3.6" evidence="8"/>
<evidence type="ECO:0000256" key="5">
    <source>
        <dbReference type="ARBA" id="ARBA00022503"/>
    </source>
</evidence>
<dbReference type="Gene3D" id="3.75.10.10">
    <property type="entry name" value="L-arginine/glycine Amidinotransferase, Chain A"/>
    <property type="match status" value="1"/>
</dbReference>
<dbReference type="OrthoDB" id="9807502at2"/>
<dbReference type="GO" id="GO:0019546">
    <property type="term" value="P:L-arginine deiminase pathway"/>
    <property type="evidence" value="ECO:0007669"/>
    <property type="project" value="TreeGrafter"/>
</dbReference>
<feature type="active site" description="Amidino-cysteine intermediate" evidence="8 9">
    <location>
        <position position="412"/>
    </location>
</feature>
<proteinExistence type="inferred from homology"/>
<evidence type="ECO:0000313" key="10">
    <source>
        <dbReference type="EMBL" id="SEO61903.1"/>
    </source>
</evidence>
<dbReference type="EMBL" id="FOEE01000002">
    <property type="protein sequence ID" value="SEO61903.1"/>
    <property type="molecule type" value="Genomic_DNA"/>
</dbReference>
<dbReference type="PRINTS" id="PR01466">
    <property type="entry name" value="ARGDEIMINASE"/>
</dbReference>
<dbReference type="Proteomes" id="UP000198960">
    <property type="component" value="Unassembled WGS sequence"/>
</dbReference>
<dbReference type="Pfam" id="PF02274">
    <property type="entry name" value="ADI"/>
    <property type="match status" value="1"/>
</dbReference>
<protein>
    <recommendedName>
        <fullName evidence="8">Arginine deiminase</fullName>
        <shortName evidence="8">ADI</shortName>
        <ecNumber evidence="8">3.5.3.6</ecNumber>
    </recommendedName>
    <alternativeName>
        <fullName evidence="8">Arginine dihydrolase</fullName>
        <shortName evidence="8">AD</shortName>
    </alternativeName>
</protein>
<evidence type="ECO:0000256" key="2">
    <source>
        <dbReference type="ARBA" id="ARBA00005213"/>
    </source>
</evidence>
<evidence type="ECO:0000256" key="7">
    <source>
        <dbReference type="ARBA" id="ARBA00049429"/>
    </source>
</evidence>
<dbReference type="InterPro" id="IPR003876">
    <property type="entry name" value="Arg_deiminase"/>
</dbReference>
<keyword evidence="6 8" id="KW-0378">Hydrolase</keyword>
<evidence type="ECO:0000256" key="6">
    <source>
        <dbReference type="ARBA" id="ARBA00022801"/>
    </source>
</evidence>
<dbReference type="UniPathway" id="UPA00254">
    <property type="reaction ID" value="UER00364"/>
</dbReference>
<dbReference type="GO" id="GO:0005737">
    <property type="term" value="C:cytoplasm"/>
    <property type="evidence" value="ECO:0007669"/>
    <property type="project" value="UniProtKB-SubCell"/>
</dbReference>
<dbReference type="AlphaFoldDB" id="A0A1H8R7K1"/>
<comment type="pathway">
    <text evidence="2 8">Amino-acid degradation; L-arginine degradation via ADI pathway; carbamoyl phosphate from L-arginine: step 1/2.</text>
</comment>
<dbReference type="STRING" id="673521.SAMN05660991_01023"/>
<dbReference type="PIRSF" id="PIRSF006356">
    <property type="entry name" value="Arg_deiminase"/>
    <property type="match status" value="1"/>
</dbReference>
<dbReference type="Gene3D" id="1.10.3930.10">
    <property type="entry name" value="Arginine deiminase"/>
    <property type="match status" value="1"/>
</dbReference>
<dbReference type="PANTHER" id="PTHR47271">
    <property type="entry name" value="ARGININE DEIMINASE"/>
    <property type="match status" value="1"/>
</dbReference>
<dbReference type="RefSeq" id="WP_091940766.1">
    <property type="nucleotide sequence ID" value="NZ_FOEE01000002.1"/>
</dbReference>
<evidence type="ECO:0000256" key="1">
    <source>
        <dbReference type="ARBA" id="ARBA00004496"/>
    </source>
</evidence>
<dbReference type="SUPFAM" id="SSF55909">
    <property type="entry name" value="Pentein"/>
    <property type="match status" value="1"/>
</dbReference>
<dbReference type="PANTHER" id="PTHR47271:SF3">
    <property type="entry name" value="ARGININE DEIMINASE"/>
    <property type="match status" value="1"/>
</dbReference>
<accession>A0A1H8R7K1</accession>
<dbReference type="HAMAP" id="MF_00242">
    <property type="entry name" value="Arg_deiminase"/>
    <property type="match status" value="1"/>
</dbReference>
<evidence type="ECO:0000256" key="4">
    <source>
        <dbReference type="ARBA" id="ARBA00022490"/>
    </source>
</evidence>
<gene>
    <name evidence="8" type="primary">arcA</name>
    <name evidence="10" type="ORF">SAMN05660991_01023</name>
</gene>